<dbReference type="PANTHER" id="PTHR43065:SF10">
    <property type="entry name" value="PEROXIDE STRESS-ACTIVATED HISTIDINE KINASE MAK3"/>
    <property type="match status" value="1"/>
</dbReference>
<dbReference type="KEGG" id="asui:ASUIS_1342"/>
<dbReference type="SMART" id="SM00086">
    <property type="entry name" value="PAC"/>
    <property type="match status" value="1"/>
</dbReference>
<keyword evidence="3" id="KW-0597">Phosphoprotein</keyword>
<keyword evidence="9" id="KW-0175">Coiled coil</keyword>
<dbReference type="PROSITE" id="PS50113">
    <property type="entry name" value="PAC"/>
    <property type="match status" value="1"/>
</dbReference>
<dbReference type="SUPFAM" id="SSF55874">
    <property type="entry name" value="ATPase domain of HSP90 chaperone/DNA topoisomerase II/histidine kinase"/>
    <property type="match status" value="1"/>
</dbReference>
<dbReference type="Gene3D" id="1.10.287.130">
    <property type="match status" value="1"/>
</dbReference>
<evidence type="ECO:0000256" key="5">
    <source>
        <dbReference type="ARBA" id="ARBA00022741"/>
    </source>
</evidence>
<evidence type="ECO:0000256" key="6">
    <source>
        <dbReference type="ARBA" id="ARBA00022777"/>
    </source>
</evidence>
<feature type="domain" description="PAC" evidence="12">
    <location>
        <begin position="73"/>
        <end position="125"/>
    </location>
</feature>
<proteinExistence type="predicted"/>
<dbReference type="PROSITE" id="PS50109">
    <property type="entry name" value="HIS_KIN"/>
    <property type="match status" value="1"/>
</dbReference>
<dbReference type="Gene3D" id="3.30.565.10">
    <property type="entry name" value="Histidine kinase-like ATPase, C-terminal domain"/>
    <property type="match status" value="1"/>
</dbReference>
<feature type="coiled-coil region" evidence="9">
    <location>
        <begin position="116"/>
        <end position="172"/>
    </location>
</feature>
<dbReference type="InterPro" id="IPR036097">
    <property type="entry name" value="HisK_dim/P_sf"/>
</dbReference>
<evidence type="ECO:0000259" key="11">
    <source>
        <dbReference type="PROSITE" id="PS50112"/>
    </source>
</evidence>
<dbReference type="InterPro" id="IPR003594">
    <property type="entry name" value="HATPase_dom"/>
</dbReference>
<dbReference type="InterPro" id="IPR004358">
    <property type="entry name" value="Sig_transdc_His_kin-like_C"/>
</dbReference>
<dbReference type="InterPro" id="IPR013655">
    <property type="entry name" value="PAS_fold_3"/>
</dbReference>
<reference evidence="13 14" key="1">
    <citation type="submission" date="2018-08" db="EMBL/GenBank/DDBJ databases">
        <title>Complete genome of the Arcobacter suis type strain LMG 26152.</title>
        <authorList>
            <person name="Miller W.G."/>
            <person name="Yee E."/>
            <person name="Bono J.L."/>
        </authorList>
    </citation>
    <scope>NUCLEOTIDE SEQUENCE [LARGE SCALE GENOMIC DNA]</scope>
    <source>
        <strain evidence="13 14">CECT 7833</strain>
    </source>
</reference>
<dbReference type="AlphaFoldDB" id="A0AAD0SRN9"/>
<evidence type="ECO:0000256" key="3">
    <source>
        <dbReference type="ARBA" id="ARBA00022553"/>
    </source>
</evidence>
<dbReference type="Gene3D" id="3.30.450.20">
    <property type="entry name" value="PAS domain"/>
    <property type="match status" value="1"/>
</dbReference>
<dbReference type="RefSeq" id="WP_118886350.1">
    <property type="nucleotide sequence ID" value="NZ_CP032100.1"/>
</dbReference>
<evidence type="ECO:0000256" key="7">
    <source>
        <dbReference type="ARBA" id="ARBA00022840"/>
    </source>
</evidence>
<keyword evidence="6 13" id="KW-0418">Kinase</keyword>
<dbReference type="CDD" id="cd00130">
    <property type="entry name" value="PAS"/>
    <property type="match status" value="1"/>
</dbReference>
<feature type="domain" description="PAS" evidence="11">
    <location>
        <begin position="1"/>
        <end position="54"/>
    </location>
</feature>
<keyword evidence="14" id="KW-1185">Reference proteome</keyword>
<dbReference type="Pfam" id="PF08447">
    <property type="entry name" value="PAS_3"/>
    <property type="match status" value="1"/>
</dbReference>
<comment type="catalytic activity">
    <reaction evidence="1">
        <text>ATP + protein L-histidine = ADP + protein N-phospho-L-histidine.</text>
        <dbReference type="EC" id="2.7.13.3"/>
    </reaction>
</comment>
<evidence type="ECO:0000313" key="14">
    <source>
        <dbReference type="Proteomes" id="UP000263040"/>
    </source>
</evidence>
<keyword evidence="5" id="KW-0547">Nucleotide-binding</keyword>
<dbReference type="SMART" id="SM00387">
    <property type="entry name" value="HATPase_c"/>
    <property type="match status" value="1"/>
</dbReference>
<dbReference type="InterPro" id="IPR005467">
    <property type="entry name" value="His_kinase_dom"/>
</dbReference>
<gene>
    <name evidence="13" type="ORF">ASUIS_1342</name>
</gene>
<dbReference type="GO" id="GO:0000155">
    <property type="term" value="F:phosphorelay sensor kinase activity"/>
    <property type="evidence" value="ECO:0007669"/>
    <property type="project" value="InterPro"/>
</dbReference>
<dbReference type="NCBIfam" id="TIGR00229">
    <property type="entry name" value="sensory_box"/>
    <property type="match status" value="1"/>
</dbReference>
<dbReference type="SMART" id="SM00091">
    <property type="entry name" value="PAS"/>
    <property type="match status" value="1"/>
</dbReference>
<dbReference type="SUPFAM" id="SSF47384">
    <property type="entry name" value="Homodimeric domain of signal transducing histidine kinase"/>
    <property type="match status" value="1"/>
</dbReference>
<evidence type="ECO:0000313" key="13">
    <source>
        <dbReference type="EMBL" id="AXX89824.1"/>
    </source>
</evidence>
<accession>A0AAD0SRN9</accession>
<protein>
    <recommendedName>
        <fullName evidence="2">histidine kinase</fullName>
        <ecNumber evidence="2">2.7.13.3</ecNumber>
    </recommendedName>
</protein>
<evidence type="ECO:0000256" key="8">
    <source>
        <dbReference type="ARBA" id="ARBA00023012"/>
    </source>
</evidence>
<dbReference type="Proteomes" id="UP000263040">
    <property type="component" value="Chromosome"/>
</dbReference>
<evidence type="ECO:0000256" key="4">
    <source>
        <dbReference type="ARBA" id="ARBA00022679"/>
    </source>
</evidence>
<evidence type="ECO:0000259" key="10">
    <source>
        <dbReference type="PROSITE" id="PS50109"/>
    </source>
</evidence>
<evidence type="ECO:0000259" key="12">
    <source>
        <dbReference type="PROSITE" id="PS50113"/>
    </source>
</evidence>
<dbReference type="InterPro" id="IPR000014">
    <property type="entry name" value="PAS"/>
</dbReference>
<dbReference type="PROSITE" id="PS50112">
    <property type="entry name" value="PAS"/>
    <property type="match status" value="1"/>
</dbReference>
<evidence type="ECO:0000256" key="1">
    <source>
        <dbReference type="ARBA" id="ARBA00000085"/>
    </source>
</evidence>
<dbReference type="InterPro" id="IPR036890">
    <property type="entry name" value="HATPase_C_sf"/>
</dbReference>
<keyword evidence="4" id="KW-0808">Transferase</keyword>
<dbReference type="EC" id="2.7.13.3" evidence="2"/>
<dbReference type="InterPro" id="IPR001610">
    <property type="entry name" value="PAC"/>
</dbReference>
<evidence type="ECO:0000256" key="2">
    <source>
        <dbReference type="ARBA" id="ARBA00012438"/>
    </source>
</evidence>
<sequence length="411" mass="47516">MNKTYQEAIENSNIVSKTDINGIITFVNDEFCKISGYSYDELIGQNHNIVRHPEVPTSNFENLWNTILLKKPYKATVKNLTKDGKTVYLNTTITPILDEFKNIIEFIAIRYDVTAEVELKKNLEIKEKELEQLNLNLELKILEQTKQLKELNKTLEQRVEEEIKKNEEKQKLLFWQSRMASLGQMLGNIAHQWRQPLTELNLTLFNIKKASINHNEKKVEELYKESKDLIFSMSTTIEDFTNFFNPLKEKKSFEIKDAINEALIILRKLIEIENINIKIDIPNNYKILGVSNELSQVIINLIQNAKDAFIQNNTKDKEISISLTEEQNLDKKYAILEIKDNAGGISNENLEKIFEPYFTTKHKSQGTGLGLFMSKMIIEKSLDGTLNHKNIDGGSIFCISIFLNNDMDLTK</sequence>
<name>A0AAD0SRN9_9BACT</name>
<dbReference type="SUPFAM" id="SSF55785">
    <property type="entry name" value="PYP-like sensor domain (PAS domain)"/>
    <property type="match status" value="1"/>
</dbReference>
<dbReference type="PANTHER" id="PTHR43065">
    <property type="entry name" value="SENSOR HISTIDINE KINASE"/>
    <property type="match status" value="1"/>
</dbReference>
<organism evidence="13 14">
    <name type="scientific">Arcobacter suis CECT 7833</name>
    <dbReference type="NCBI Taxonomy" id="663365"/>
    <lineage>
        <taxon>Bacteria</taxon>
        <taxon>Pseudomonadati</taxon>
        <taxon>Campylobacterota</taxon>
        <taxon>Epsilonproteobacteria</taxon>
        <taxon>Campylobacterales</taxon>
        <taxon>Arcobacteraceae</taxon>
        <taxon>Arcobacter</taxon>
    </lineage>
</organism>
<keyword evidence="8" id="KW-0902">Two-component regulatory system</keyword>
<dbReference type="EMBL" id="CP032100">
    <property type="protein sequence ID" value="AXX89824.1"/>
    <property type="molecule type" value="Genomic_DNA"/>
</dbReference>
<dbReference type="InterPro" id="IPR000700">
    <property type="entry name" value="PAS-assoc_C"/>
</dbReference>
<dbReference type="GO" id="GO:0005524">
    <property type="term" value="F:ATP binding"/>
    <property type="evidence" value="ECO:0007669"/>
    <property type="project" value="UniProtKB-KW"/>
</dbReference>
<dbReference type="PRINTS" id="PR00344">
    <property type="entry name" value="BCTRLSENSOR"/>
</dbReference>
<evidence type="ECO:0000256" key="9">
    <source>
        <dbReference type="SAM" id="Coils"/>
    </source>
</evidence>
<keyword evidence="7" id="KW-0067">ATP-binding</keyword>
<feature type="domain" description="Histidine kinase" evidence="10">
    <location>
        <begin position="188"/>
        <end position="405"/>
    </location>
</feature>
<dbReference type="Pfam" id="PF02518">
    <property type="entry name" value="HATPase_c"/>
    <property type="match status" value="1"/>
</dbReference>
<dbReference type="InterPro" id="IPR035965">
    <property type="entry name" value="PAS-like_dom_sf"/>
</dbReference>